<name>A0A6N8KWI8_9SPHI</name>
<dbReference type="PROSITE" id="PS51257">
    <property type="entry name" value="PROKAR_LIPOPROTEIN"/>
    <property type="match status" value="1"/>
</dbReference>
<dbReference type="RefSeq" id="WP_160367823.1">
    <property type="nucleotide sequence ID" value="NZ_WSQA01000002.1"/>
</dbReference>
<gene>
    <name evidence="1" type="ORF">GQF63_04040</name>
</gene>
<evidence type="ECO:0000313" key="1">
    <source>
        <dbReference type="EMBL" id="MVZ61184.1"/>
    </source>
</evidence>
<reference evidence="1 2" key="1">
    <citation type="submission" date="2019-12" db="EMBL/GenBank/DDBJ databases">
        <authorList>
            <person name="Dong K."/>
        </authorList>
    </citation>
    <scope>NUCLEOTIDE SEQUENCE [LARGE SCALE GENOMIC DNA]</scope>
    <source>
        <strain evidence="1 2">JCM 31225</strain>
    </source>
</reference>
<keyword evidence="2" id="KW-1185">Reference proteome</keyword>
<organism evidence="1 2">
    <name type="scientific">Sphingobacterium humi</name>
    <dbReference type="NCBI Taxonomy" id="1796905"/>
    <lineage>
        <taxon>Bacteria</taxon>
        <taxon>Pseudomonadati</taxon>
        <taxon>Bacteroidota</taxon>
        <taxon>Sphingobacteriia</taxon>
        <taxon>Sphingobacteriales</taxon>
        <taxon>Sphingobacteriaceae</taxon>
        <taxon>Sphingobacterium</taxon>
    </lineage>
</organism>
<accession>A0A6N8KWI8</accession>
<dbReference type="EMBL" id="WSQA01000002">
    <property type="protein sequence ID" value="MVZ61184.1"/>
    <property type="molecule type" value="Genomic_DNA"/>
</dbReference>
<protein>
    <submittedName>
        <fullName evidence="1">DUF4876 domain-containing protein</fullName>
    </submittedName>
</protein>
<sequence>MRIPNISIFLLALSILFLLGCKKDAPVDSALTVQFQAEFPNDLTDFKLKEINVVAKEINTGLETKTSSNQANFTMKLPSGLYDIQINGSASYNLDGEQKESPITAYVERRQIVEGKLNVVFSLFLSRTDGGFVIEELFFAGNNTPENELYLGDRYIKIYNNSENVLYADGLAIAGTTFSTVERYDYQPNIMPEAVAVNAIIMIPGSGKEYPVQPGGSIIIAETAINHKEYNNKAINLSNADFEMLDPDDDEDVDNPKVTNMINFLDKLVIHNRGYQTFVLAKIPLNQQAFAQNHAYNYSYKFEFEGFNMDMEESTFKIPNTWIVDAVNLSVQSEFKWIVTAPSLDKGWTYCGKYDGDKSRFGRSVKRKVLSRSAKGYSILKDTNNSSVDFEAEASPSLIN</sequence>
<dbReference type="Proteomes" id="UP000435036">
    <property type="component" value="Unassembled WGS sequence"/>
</dbReference>
<evidence type="ECO:0000313" key="2">
    <source>
        <dbReference type="Proteomes" id="UP000435036"/>
    </source>
</evidence>
<dbReference type="OrthoDB" id="1409865at2"/>
<proteinExistence type="predicted"/>
<dbReference type="AlphaFoldDB" id="A0A6N8KWI8"/>
<comment type="caution">
    <text evidence="1">The sequence shown here is derived from an EMBL/GenBank/DDBJ whole genome shotgun (WGS) entry which is preliminary data.</text>
</comment>
<dbReference type="Pfam" id="PF16215">
    <property type="entry name" value="DUF4876"/>
    <property type="match status" value="1"/>
</dbReference>
<dbReference type="InterPro" id="IPR032627">
    <property type="entry name" value="DUF4876"/>
</dbReference>